<feature type="compositionally biased region" description="Polar residues" evidence="1">
    <location>
        <begin position="621"/>
        <end position="645"/>
    </location>
</feature>
<dbReference type="EMBL" id="PVWQ01000002">
    <property type="protein sequence ID" value="RDW90175.1"/>
    <property type="molecule type" value="Genomic_DNA"/>
</dbReference>
<feature type="compositionally biased region" description="Basic and acidic residues" evidence="1">
    <location>
        <begin position="25"/>
        <end position="41"/>
    </location>
</feature>
<feature type="region of interest" description="Disordered" evidence="1">
    <location>
        <begin position="1"/>
        <end position="62"/>
    </location>
</feature>
<name>A0A3D8SV62_9EURO</name>
<feature type="region of interest" description="Disordered" evidence="1">
    <location>
        <begin position="392"/>
        <end position="425"/>
    </location>
</feature>
<feature type="compositionally biased region" description="Polar residues" evidence="1">
    <location>
        <begin position="152"/>
        <end position="161"/>
    </location>
</feature>
<feature type="compositionally biased region" description="Polar residues" evidence="1">
    <location>
        <begin position="392"/>
        <end position="401"/>
    </location>
</feature>
<dbReference type="Proteomes" id="UP000256690">
    <property type="component" value="Unassembled WGS sequence"/>
</dbReference>
<feature type="compositionally biased region" description="Basic and acidic residues" evidence="1">
    <location>
        <begin position="526"/>
        <end position="536"/>
    </location>
</feature>
<proteinExistence type="predicted"/>
<feature type="region of interest" description="Disordered" evidence="1">
    <location>
        <begin position="74"/>
        <end position="136"/>
    </location>
</feature>
<keyword evidence="3" id="KW-1185">Reference proteome</keyword>
<dbReference type="RefSeq" id="XP_026607129.1">
    <property type="nucleotide sequence ID" value="XM_026743966.1"/>
</dbReference>
<dbReference type="AlphaFoldDB" id="A0A3D8SV62"/>
<feature type="compositionally biased region" description="Polar residues" evidence="1">
    <location>
        <begin position="48"/>
        <end position="61"/>
    </location>
</feature>
<accession>A0A3D8SV62</accession>
<evidence type="ECO:0000313" key="3">
    <source>
        <dbReference type="Proteomes" id="UP000256690"/>
    </source>
</evidence>
<feature type="region of interest" description="Disordered" evidence="1">
    <location>
        <begin position="150"/>
        <end position="226"/>
    </location>
</feature>
<gene>
    <name evidence="2" type="ORF">DSM5745_01950</name>
</gene>
<feature type="compositionally biased region" description="Polar residues" evidence="1">
    <location>
        <begin position="287"/>
        <end position="298"/>
    </location>
</feature>
<feature type="region of interest" description="Disordered" evidence="1">
    <location>
        <begin position="520"/>
        <end position="672"/>
    </location>
</feature>
<feature type="compositionally biased region" description="Basic and acidic residues" evidence="1">
    <location>
        <begin position="211"/>
        <end position="222"/>
    </location>
</feature>
<feature type="region of interest" description="Disordered" evidence="1">
    <location>
        <begin position="258"/>
        <end position="335"/>
    </location>
</feature>
<dbReference type="GeneID" id="38112320"/>
<evidence type="ECO:0000256" key="1">
    <source>
        <dbReference type="SAM" id="MobiDB-lite"/>
    </source>
</evidence>
<reference evidence="2 3" key="1">
    <citation type="journal article" date="2018" name="IMA Fungus">
        <title>IMA Genome-F 9: Draft genome sequence of Annulohypoxylon stygium, Aspergillus mulundensis, Berkeleyomyces basicola (syn. Thielaviopsis basicola), Ceratocystis smalleyi, two Cercospora beticola strains, Coleophoma cylindrospora, Fusarium fracticaudum, Phialophora cf. hyalina, and Morchella septimelata.</title>
        <authorList>
            <person name="Wingfield B.D."/>
            <person name="Bills G.F."/>
            <person name="Dong Y."/>
            <person name="Huang W."/>
            <person name="Nel W.J."/>
            <person name="Swalarsk-Parry B.S."/>
            <person name="Vaghefi N."/>
            <person name="Wilken P.M."/>
            <person name="An Z."/>
            <person name="de Beer Z.W."/>
            <person name="De Vos L."/>
            <person name="Chen L."/>
            <person name="Duong T.A."/>
            <person name="Gao Y."/>
            <person name="Hammerbacher A."/>
            <person name="Kikkert J.R."/>
            <person name="Li Y."/>
            <person name="Li H."/>
            <person name="Li K."/>
            <person name="Li Q."/>
            <person name="Liu X."/>
            <person name="Ma X."/>
            <person name="Naidoo K."/>
            <person name="Pethybridge S.J."/>
            <person name="Sun J."/>
            <person name="Steenkamp E.T."/>
            <person name="van der Nest M.A."/>
            <person name="van Wyk S."/>
            <person name="Wingfield M.J."/>
            <person name="Xiong C."/>
            <person name="Yue Q."/>
            <person name="Zhang X."/>
        </authorList>
    </citation>
    <scope>NUCLEOTIDE SEQUENCE [LARGE SCALE GENOMIC DNA]</scope>
    <source>
        <strain evidence="2 3">DSM 5745</strain>
    </source>
</reference>
<sequence length="794" mass="86190">MSEAVGSCKEQSTADMQLTVNGEGTEEHAAILQDIEKEDNAMHPIQPLKTTTLSGCSSEPNLMSIHHAGQAQPDLLQDSNTSPATKAHDSSGTRQSSPGDDKEYYTSSRIPRIAGLKTGANTSATKGNRVGSSIPIPIHRRSAEHLRAALQGRQSEPSLTSARLVEKPRGPRPRPKAEQTALSFPESTQETEQESGLTPPSATSSSGSSWDFKDIGDPDRPETVFTGEYRTRILGASGHRSPGPTLKIASSAEDIIMGGVSGASSSNTNTNTHRSTPSLIKRLGKLTPSTPKGTNSLAVPTPGSRETAGSKDSGGNSQGSTPTRNFCRPQLSLDNIPRRDISAKEMSLSRKLVNRPSLINLFSPSSKSLRSEEEPNVPKIPEQYFNHLESGMSQVSNQSVAPETPAKVESNHGDSLSNRAPENTPIPETVIRVGTISPHPPRVSSLQALSHFSEVSGPKYSSSVTTGGPLKVATDFGRNVKFNEIAPFAPGNESFYQGPGTSRLPESKSNHHLERFRNIFRSRSGTADKERIKKENIQAPIPLIENRTPNTERSTAKNHHLHNDYERSPKSKPKYTRLSGGVSWNRSSRNPRNKESPTTPTPSVPRLLAPPHRIPEENIPSFASHTESTRTKASPAQKGQPSVTPDSRARRPHVRTASTGSPHRLPHGPGRAINNILMPYAQKRSNRSPKPMSVKVVAGSNLSARSTQPKNLDAIRHCLETLCKRIGEASSPLERDRHIRLALRLQQQLGDYQSIEKAALEAESLAEKRLFEKQVAEETLSTSLAEAQAQIEMD</sequence>
<organism evidence="2 3">
    <name type="scientific">Aspergillus mulundensis</name>
    <dbReference type="NCBI Taxonomy" id="1810919"/>
    <lineage>
        <taxon>Eukaryota</taxon>
        <taxon>Fungi</taxon>
        <taxon>Dikarya</taxon>
        <taxon>Ascomycota</taxon>
        <taxon>Pezizomycotina</taxon>
        <taxon>Eurotiomycetes</taxon>
        <taxon>Eurotiomycetidae</taxon>
        <taxon>Eurotiales</taxon>
        <taxon>Aspergillaceae</taxon>
        <taxon>Aspergillus</taxon>
        <taxon>Aspergillus subgen. Nidulantes</taxon>
    </lineage>
</organism>
<feature type="compositionally biased region" description="Polar residues" evidence="1">
    <location>
        <begin position="313"/>
        <end position="324"/>
    </location>
</feature>
<dbReference type="OrthoDB" id="4479550at2759"/>
<protein>
    <submittedName>
        <fullName evidence="2">Uncharacterized protein</fullName>
    </submittedName>
</protein>
<feature type="compositionally biased region" description="Polar residues" evidence="1">
    <location>
        <begin position="9"/>
        <end position="22"/>
    </location>
</feature>
<feature type="compositionally biased region" description="Low complexity" evidence="1">
    <location>
        <begin position="195"/>
        <end position="209"/>
    </location>
</feature>
<evidence type="ECO:0000313" key="2">
    <source>
        <dbReference type="EMBL" id="RDW90175.1"/>
    </source>
</evidence>
<feature type="compositionally biased region" description="Polar residues" evidence="1">
    <location>
        <begin position="180"/>
        <end position="190"/>
    </location>
</feature>
<comment type="caution">
    <text evidence="2">The sequence shown here is derived from an EMBL/GenBank/DDBJ whole genome shotgun (WGS) entry which is preliminary data.</text>
</comment>